<comment type="cofactor">
    <cofactor evidence="1 8">
        <name>heme</name>
        <dbReference type="ChEBI" id="CHEBI:30413"/>
    </cofactor>
</comment>
<dbReference type="InterPro" id="IPR001128">
    <property type="entry name" value="Cyt_P450"/>
</dbReference>
<keyword evidence="9" id="KW-0812">Transmembrane</keyword>
<dbReference type="AlphaFoldDB" id="A0A1Y2EG56"/>
<proteinExistence type="predicted"/>
<keyword evidence="7" id="KW-0503">Monooxygenase</keyword>
<evidence type="ECO:0000313" key="10">
    <source>
        <dbReference type="EMBL" id="ORY70236.1"/>
    </source>
</evidence>
<evidence type="ECO:0000256" key="3">
    <source>
        <dbReference type="ARBA" id="ARBA00022617"/>
    </source>
</evidence>
<dbReference type="GO" id="GO:0020037">
    <property type="term" value="F:heme binding"/>
    <property type="evidence" value="ECO:0007669"/>
    <property type="project" value="InterPro"/>
</dbReference>
<reference evidence="10 11" key="1">
    <citation type="submission" date="2016-07" db="EMBL/GenBank/DDBJ databases">
        <title>Pervasive Adenine N6-methylation of Active Genes in Fungi.</title>
        <authorList>
            <consortium name="DOE Joint Genome Institute"/>
            <person name="Mondo S.J."/>
            <person name="Dannebaum R.O."/>
            <person name="Kuo R.C."/>
            <person name="Labutti K."/>
            <person name="Haridas S."/>
            <person name="Kuo A."/>
            <person name="Salamov A."/>
            <person name="Ahrendt S.R."/>
            <person name="Lipzen A."/>
            <person name="Sullivan W."/>
            <person name="Andreopoulos W.B."/>
            <person name="Clum A."/>
            <person name="Lindquist E."/>
            <person name="Daum C."/>
            <person name="Ramamoorthy G.K."/>
            <person name="Gryganskyi A."/>
            <person name="Culley D."/>
            <person name="Magnuson J.K."/>
            <person name="James T.Y."/>
            <person name="O'Malley M.A."/>
            <person name="Stajich J.E."/>
            <person name="Spatafora J.W."/>
            <person name="Visel A."/>
            <person name="Grigoriev I.V."/>
        </authorList>
    </citation>
    <scope>NUCLEOTIDE SEQUENCE [LARGE SCALE GENOMIC DNA]</scope>
    <source>
        <strain evidence="10 11">CBS 129021</strain>
    </source>
</reference>
<dbReference type="Pfam" id="PF00067">
    <property type="entry name" value="p450"/>
    <property type="match status" value="1"/>
</dbReference>
<keyword evidence="5" id="KW-0560">Oxidoreductase</keyword>
<dbReference type="Gene3D" id="1.10.630.10">
    <property type="entry name" value="Cytochrome P450"/>
    <property type="match status" value="1"/>
</dbReference>
<keyword evidence="6 8" id="KW-0408">Iron</keyword>
<evidence type="ECO:0000256" key="2">
    <source>
        <dbReference type="ARBA" id="ARBA00005179"/>
    </source>
</evidence>
<dbReference type="CDD" id="cd11051">
    <property type="entry name" value="CYP59-like"/>
    <property type="match status" value="1"/>
</dbReference>
<comment type="caution">
    <text evidence="10">The sequence shown here is derived from an EMBL/GenBank/DDBJ whole genome shotgun (WGS) entry which is preliminary data.</text>
</comment>
<keyword evidence="9" id="KW-1133">Transmembrane helix</keyword>
<dbReference type="RefSeq" id="XP_040720186.1">
    <property type="nucleotide sequence ID" value="XM_040861758.1"/>
</dbReference>
<feature type="binding site" description="axial binding residue" evidence="8">
    <location>
        <position position="483"/>
    </location>
    <ligand>
        <name>heme</name>
        <dbReference type="ChEBI" id="CHEBI:30413"/>
    </ligand>
    <ligandPart>
        <name>Fe</name>
        <dbReference type="ChEBI" id="CHEBI:18248"/>
    </ligandPart>
</feature>
<keyword evidence="3 8" id="KW-0349">Heme</keyword>
<dbReference type="InterPro" id="IPR036396">
    <property type="entry name" value="Cyt_P450_sf"/>
</dbReference>
<gene>
    <name evidence="10" type="ORF">BCR38DRAFT_455064</name>
</gene>
<evidence type="ECO:0000256" key="7">
    <source>
        <dbReference type="ARBA" id="ARBA00023033"/>
    </source>
</evidence>
<dbReference type="Proteomes" id="UP000193689">
    <property type="component" value="Unassembled WGS sequence"/>
</dbReference>
<dbReference type="InterPro" id="IPR050121">
    <property type="entry name" value="Cytochrome_P450_monoxygenase"/>
</dbReference>
<evidence type="ECO:0000256" key="8">
    <source>
        <dbReference type="PIRSR" id="PIRSR602401-1"/>
    </source>
</evidence>
<evidence type="ECO:0000256" key="5">
    <source>
        <dbReference type="ARBA" id="ARBA00023002"/>
    </source>
</evidence>
<dbReference type="PRINTS" id="PR00463">
    <property type="entry name" value="EP450I"/>
</dbReference>
<dbReference type="SUPFAM" id="SSF48264">
    <property type="entry name" value="Cytochrome P450"/>
    <property type="match status" value="1"/>
</dbReference>
<dbReference type="PANTHER" id="PTHR24305:SF107">
    <property type="entry name" value="P450, PUTATIVE (EUROFUNG)-RELATED"/>
    <property type="match status" value="1"/>
</dbReference>
<organism evidence="10 11">
    <name type="scientific">Pseudomassariella vexata</name>
    <dbReference type="NCBI Taxonomy" id="1141098"/>
    <lineage>
        <taxon>Eukaryota</taxon>
        <taxon>Fungi</taxon>
        <taxon>Dikarya</taxon>
        <taxon>Ascomycota</taxon>
        <taxon>Pezizomycotina</taxon>
        <taxon>Sordariomycetes</taxon>
        <taxon>Xylariomycetidae</taxon>
        <taxon>Amphisphaeriales</taxon>
        <taxon>Pseudomassariaceae</taxon>
        <taxon>Pseudomassariella</taxon>
    </lineage>
</organism>
<evidence type="ECO:0000313" key="11">
    <source>
        <dbReference type="Proteomes" id="UP000193689"/>
    </source>
</evidence>
<dbReference type="InterPro" id="IPR002401">
    <property type="entry name" value="Cyt_P450_E_grp-I"/>
</dbReference>
<keyword evidence="4 8" id="KW-0479">Metal-binding</keyword>
<dbReference type="STRING" id="1141098.A0A1Y2EG56"/>
<dbReference type="PANTHER" id="PTHR24305">
    <property type="entry name" value="CYTOCHROME P450"/>
    <property type="match status" value="1"/>
</dbReference>
<evidence type="ECO:0000256" key="9">
    <source>
        <dbReference type="SAM" id="Phobius"/>
    </source>
</evidence>
<dbReference type="EMBL" id="MCFJ01000002">
    <property type="protein sequence ID" value="ORY70236.1"/>
    <property type="molecule type" value="Genomic_DNA"/>
</dbReference>
<keyword evidence="11" id="KW-1185">Reference proteome</keyword>
<dbReference type="GO" id="GO:0016705">
    <property type="term" value="F:oxidoreductase activity, acting on paired donors, with incorporation or reduction of molecular oxygen"/>
    <property type="evidence" value="ECO:0007669"/>
    <property type="project" value="InterPro"/>
</dbReference>
<keyword evidence="9" id="KW-0472">Membrane</keyword>
<dbReference type="GeneID" id="63777970"/>
<dbReference type="PRINTS" id="PR00385">
    <property type="entry name" value="P450"/>
</dbReference>
<protein>
    <submittedName>
        <fullName evidence="10">Cytochrome protein</fullName>
    </submittedName>
</protein>
<dbReference type="InParanoid" id="A0A1Y2EG56"/>
<comment type="pathway">
    <text evidence="2">Secondary metabolite biosynthesis.</text>
</comment>
<feature type="transmembrane region" description="Helical" evidence="9">
    <location>
        <begin position="12"/>
        <end position="32"/>
    </location>
</feature>
<evidence type="ECO:0000256" key="1">
    <source>
        <dbReference type="ARBA" id="ARBA00001971"/>
    </source>
</evidence>
<name>A0A1Y2EG56_9PEZI</name>
<dbReference type="OrthoDB" id="10029320at2759"/>
<dbReference type="GO" id="GO:0004497">
    <property type="term" value="F:monooxygenase activity"/>
    <property type="evidence" value="ECO:0007669"/>
    <property type="project" value="UniProtKB-KW"/>
</dbReference>
<sequence>MISPGPLSFERAISAGLIACASAIVYLVVKGYRARLVFHRLRQQGMPMPPWNPILGHLLAVPPVMKVLPEDAQQPDAFEALCKAHEKKDADSIIYLDMWPFADPMMVICSPVLAVQACQEYDLPKPPILHAFFNPLAGGDNLFTMNGPEWKRSRALFNSGFSAGYVLQQTSHIVDEAEVYVETLREYARKKEMFSLDDVTCWYLMDVIGTVTLDSRLHSQRQFNPLASALRRQIRWHVLDNEWNLLIRWNPVRPFVQWYNNYQMNSYIAAELDKRYAEWTSDETAASSRSIIHLALAGYMAQQAQQKDQPRPKQLDRAFRDWATVQIRLFIFAGHDSTSSTICYCFYLLQSHPEALAKLRAEHDAVFGLDIAQTASKMRSQPHLLNNLPYTTAVIKESLRLFPPASAMRGGLPGVYLQDDKGNRYPTEGTNMWILHSAVQRNPHYWPDELAFRPERWLVKDTQDPLYPIKGGWRPFEHGPRNCLGQTLAMLDVKITLALTVREFDVRHAFEEWDRLHPTSKVKHVNGDRAYQTQSGGAHPADGYPCRVSLRH</sequence>
<evidence type="ECO:0000256" key="4">
    <source>
        <dbReference type="ARBA" id="ARBA00022723"/>
    </source>
</evidence>
<evidence type="ECO:0000256" key="6">
    <source>
        <dbReference type="ARBA" id="ARBA00023004"/>
    </source>
</evidence>
<dbReference type="GO" id="GO:0005506">
    <property type="term" value="F:iron ion binding"/>
    <property type="evidence" value="ECO:0007669"/>
    <property type="project" value="InterPro"/>
</dbReference>
<accession>A0A1Y2EG56</accession>